<sequence length="237" mass="27111">MILKKRLFTLWCLSIIFFTPIYGQNPSIEGAWRFQEGTIQHTLVMVDHYLVYSTFDLDHKQFINTWGGPYTFDGKQVKIDIQFNAEQPKEVQQQRTFTIAMGKALVTAISGKKATWNNLDHNQGPLVGVWRISGRKVDDKFNDMPLGDRRTLKILSGTRFQWVAINIKTGEFSGTGGGTYTFSNNTYTENIEFFSRDNKRVGTQLSFEGKVENGQWHHSGLSSKGDPIYEIWIKLNG</sequence>
<organism evidence="1 2">
    <name type="scientific">Olivibacter ginsenosidimutans</name>
    <dbReference type="NCBI Taxonomy" id="1176537"/>
    <lineage>
        <taxon>Bacteria</taxon>
        <taxon>Pseudomonadati</taxon>
        <taxon>Bacteroidota</taxon>
        <taxon>Sphingobacteriia</taxon>
        <taxon>Sphingobacteriales</taxon>
        <taxon>Sphingobacteriaceae</taxon>
        <taxon>Olivibacter</taxon>
    </lineage>
</organism>
<evidence type="ECO:0000313" key="1">
    <source>
        <dbReference type="EMBL" id="GAA4788723.1"/>
    </source>
</evidence>
<keyword evidence="2" id="KW-1185">Reference proteome</keyword>
<dbReference type="EMBL" id="BAABIQ010000008">
    <property type="protein sequence ID" value="GAA4788723.1"/>
    <property type="molecule type" value="Genomic_DNA"/>
</dbReference>
<accession>A0ABP9B0T8</accession>
<name>A0ABP9B0T8_9SPHI</name>
<dbReference type="RefSeq" id="WP_345231250.1">
    <property type="nucleotide sequence ID" value="NZ_BAABIQ010000008.1"/>
</dbReference>
<proteinExistence type="predicted"/>
<dbReference type="Gene3D" id="2.40.128.490">
    <property type="entry name" value="Uncharacterised protein PF14869, DUF4488"/>
    <property type="match status" value="1"/>
</dbReference>
<evidence type="ECO:0000313" key="2">
    <source>
        <dbReference type="Proteomes" id="UP001501411"/>
    </source>
</evidence>
<protein>
    <recommendedName>
        <fullName evidence="3">Membrane or secreted protein</fullName>
    </recommendedName>
</protein>
<gene>
    <name evidence="1" type="ORF">GCM10023231_16210</name>
</gene>
<dbReference type="Proteomes" id="UP001501411">
    <property type="component" value="Unassembled WGS sequence"/>
</dbReference>
<evidence type="ECO:0008006" key="3">
    <source>
        <dbReference type="Google" id="ProtNLM"/>
    </source>
</evidence>
<reference evidence="2" key="1">
    <citation type="journal article" date="2019" name="Int. J. Syst. Evol. Microbiol.">
        <title>The Global Catalogue of Microorganisms (GCM) 10K type strain sequencing project: providing services to taxonomists for standard genome sequencing and annotation.</title>
        <authorList>
            <consortium name="The Broad Institute Genomics Platform"/>
            <consortium name="The Broad Institute Genome Sequencing Center for Infectious Disease"/>
            <person name="Wu L."/>
            <person name="Ma J."/>
        </authorList>
    </citation>
    <scope>NUCLEOTIDE SEQUENCE [LARGE SCALE GENOMIC DNA]</scope>
    <source>
        <strain evidence="2">JCM 18200</strain>
    </source>
</reference>
<comment type="caution">
    <text evidence="1">The sequence shown here is derived from an EMBL/GenBank/DDBJ whole genome shotgun (WGS) entry which is preliminary data.</text>
</comment>